<gene>
    <name evidence="2" type="ORF">BDV96DRAFT_492107</name>
</gene>
<evidence type="ECO:0000313" key="3">
    <source>
        <dbReference type="Proteomes" id="UP000799770"/>
    </source>
</evidence>
<dbReference type="EMBL" id="ML977322">
    <property type="protein sequence ID" value="KAF2115894.1"/>
    <property type="molecule type" value="Genomic_DNA"/>
</dbReference>
<dbReference type="AlphaFoldDB" id="A0A6A5Z9Z5"/>
<dbReference type="OrthoDB" id="3798487at2759"/>
<organism evidence="2 3">
    <name type="scientific">Lophiotrema nucula</name>
    <dbReference type="NCBI Taxonomy" id="690887"/>
    <lineage>
        <taxon>Eukaryota</taxon>
        <taxon>Fungi</taxon>
        <taxon>Dikarya</taxon>
        <taxon>Ascomycota</taxon>
        <taxon>Pezizomycotina</taxon>
        <taxon>Dothideomycetes</taxon>
        <taxon>Pleosporomycetidae</taxon>
        <taxon>Pleosporales</taxon>
        <taxon>Lophiotremataceae</taxon>
        <taxon>Lophiotrema</taxon>
    </lineage>
</organism>
<protein>
    <submittedName>
        <fullName evidence="2">Uncharacterized protein</fullName>
    </submittedName>
</protein>
<dbReference type="Proteomes" id="UP000799770">
    <property type="component" value="Unassembled WGS sequence"/>
</dbReference>
<accession>A0A6A5Z9Z5</accession>
<keyword evidence="3" id="KW-1185">Reference proteome</keyword>
<proteinExistence type="predicted"/>
<sequence length="473" mass="55105">MLASILFGDRELQIYLRWQTNNSVPIARYNALPTAFEYAEFQSWRNRATDLRPPSRVLLYHNTTTFRQTHDDMEEQVRLQADGWVLATICHHPLHPSHPDLPSAMDLEDEDGELDSIPVRCPVCTIRVFLDFQAALYMKWEDIGGPWRLGESDRPSKYSQAMKAFYARKVCMINTVMDFEECKDMEEAWERENAGVDMGPVAEYSAKAAVEMFWRENSYPEFQTTSQNPNSILVKTPSPKKSTKKVDWTPDTPEDTAHRPQVFYYRDTTAYDLNSKFACPKEEGWEDTSMLHDYEYNISQCRILLCFKSIDRVLYRELNFFREHDNPHVERLVYLVNDWLSEQPLADRRFWIRALEDTSDIFLVWKAGSWADDEKFDAFEKRKSLKGTEVEQYARSMGDWDEERDGPANVIGLVPNLVDGEGVMSDECEDDLTNDPAIRVVGRQVCEEVEEWLPHLVDDYDGDDEMDITVLDL</sequence>
<name>A0A6A5Z9Z5_9PLEO</name>
<evidence type="ECO:0000256" key="1">
    <source>
        <dbReference type="SAM" id="MobiDB-lite"/>
    </source>
</evidence>
<reference evidence="2" key="1">
    <citation type="journal article" date="2020" name="Stud. Mycol.">
        <title>101 Dothideomycetes genomes: a test case for predicting lifestyles and emergence of pathogens.</title>
        <authorList>
            <person name="Haridas S."/>
            <person name="Albert R."/>
            <person name="Binder M."/>
            <person name="Bloem J."/>
            <person name="Labutti K."/>
            <person name="Salamov A."/>
            <person name="Andreopoulos B."/>
            <person name="Baker S."/>
            <person name="Barry K."/>
            <person name="Bills G."/>
            <person name="Bluhm B."/>
            <person name="Cannon C."/>
            <person name="Castanera R."/>
            <person name="Culley D."/>
            <person name="Daum C."/>
            <person name="Ezra D."/>
            <person name="Gonzalez J."/>
            <person name="Henrissat B."/>
            <person name="Kuo A."/>
            <person name="Liang C."/>
            <person name="Lipzen A."/>
            <person name="Lutzoni F."/>
            <person name="Magnuson J."/>
            <person name="Mondo S."/>
            <person name="Nolan M."/>
            <person name="Ohm R."/>
            <person name="Pangilinan J."/>
            <person name="Park H.-J."/>
            <person name="Ramirez L."/>
            <person name="Alfaro M."/>
            <person name="Sun H."/>
            <person name="Tritt A."/>
            <person name="Yoshinaga Y."/>
            <person name="Zwiers L.-H."/>
            <person name="Turgeon B."/>
            <person name="Goodwin S."/>
            <person name="Spatafora J."/>
            <person name="Crous P."/>
            <person name="Grigoriev I."/>
        </authorList>
    </citation>
    <scope>NUCLEOTIDE SEQUENCE</scope>
    <source>
        <strain evidence="2">CBS 627.86</strain>
    </source>
</reference>
<evidence type="ECO:0000313" key="2">
    <source>
        <dbReference type="EMBL" id="KAF2115894.1"/>
    </source>
</evidence>
<feature type="region of interest" description="Disordered" evidence="1">
    <location>
        <begin position="225"/>
        <end position="252"/>
    </location>
</feature>